<keyword evidence="1" id="KW-0472">Membrane</keyword>
<reference evidence="2" key="1">
    <citation type="submission" date="2015-07" db="EMBL/GenBank/DDBJ databases">
        <title>Adaptation to a free-living lifestyle via gene acquisitions in the diplomonad Trepomonas sp. PC1.</title>
        <authorList>
            <person name="Xu F."/>
            <person name="Jerlstrom-Hultqvist J."/>
            <person name="Kolisko M."/>
            <person name="Simpson A.G.B."/>
            <person name="Roger A.J."/>
            <person name="Svard S.G."/>
            <person name="Andersson J.O."/>
        </authorList>
    </citation>
    <scope>NUCLEOTIDE SEQUENCE</scope>
    <source>
        <strain evidence="2">PC1</strain>
    </source>
</reference>
<organism evidence="2">
    <name type="scientific">Trepomonas sp. PC1</name>
    <dbReference type="NCBI Taxonomy" id="1076344"/>
    <lineage>
        <taxon>Eukaryota</taxon>
        <taxon>Metamonada</taxon>
        <taxon>Diplomonadida</taxon>
        <taxon>Hexamitidae</taxon>
        <taxon>Hexamitinae</taxon>
        <taxon>Trepomonas</taxon>
    </lineage>
</organism>
<evidence type="ECO:0000313" key="2">
    <source>
        <dbReference type="EMBL" id="JAP88630.1"/>
    </source>
</evidence>
<evidence type="ECO:0000256" key="1">
    <source>
        <dbReference type="SAM" id="Phobius"/>
    </source>
</evidence>
<feature type="transmembrane region" description="Helical" evidence="1">
    <location>
        <begin position="189"/>
        <end position="207"/>
    </location>
</feature>
<dbReference type="EMBL" id="GDID01007976">
    <property type="protein sequence ID" value="JAP88630.1"/>
    <property type="molecule type" value="Transcribed_RNA"/>
</dbReference>
<feature type="non-terminal residue" evidence="2">
    <location>
        <position position="301"/>
    </location>
</feature>
<feature type="transmembrane region" description="Helical" evidence="1">
    <location>
        <begin position="37"/>
        <end position="60"/>
    </location>
</feature>
<feature type="transmembrane region" description="Helical" evidence="1">
    <location>
        <begin position="227"/>
        <end position="252"/>
    </location>
</feature>
<accession>A0A146JVS3</accession>
<gene>
    <name evidence="2" type="ORF">TPC1_31875</name>
</gene>
<protein>
    <submittedName>
        <fullName evidence="2">Uncharacterized protein</fullName>
    </submittedName>
</protein>
<proteinExistence type="predicted"/>
<feature type="transmembrane region" description="Helical" evidence="1">
    <location>
        <begin position="114"/>
        <end position="135"/>
    </location>
</feature>
<keyword evidence="1" id="KW-0812">Transmembrane</keyword>
<feature type="transmembrane region" description="Helical" evidence="1">
    <location>
        <begin position="72"/>
        <end position="94"/>
    </location>
</feature>
<name>A0A146JVS3_9EUKA</name>
<feature type="transmembrane region" description="Helical" evidence="1">
    <location>
        <begin position="147"/>
        <end position="169"/>
    </location>
</feature>
<feature type="transmembrane region" description="Helical" evidence="1">
    <location>
        <begin position="264"/>
        <end position="286"/>
    </location>
</feature>
<dbReference type="AlphaFoldDB" id="A0A146JVS3"/>
<sequence length="301" mass="34612">YTLSQQNNIIDVSFQKIMIQALRLMCPNNATIPKIEIIQSVSITQPLLLLILTSICFFYSYRSSEKVTTSRFIFFVSLAVSQILSACFSISYIWMDDGSQWEYVTNIDKAIGFVLNFSIPNFSIIYSVSYFILVFKIPLRLKTGKIVLQFVIFVLLIFSVTLNICRISMCKTKQIDTIIEISQMFEYTLAVFSTILCISFIAVYIQINSYRKKIGIVSVSDRTNLRVTFHLCICSIICLVADLAQSLLFEFYVTQQIKECTYQAYVILWVSITIYNASLSIAFTPFKCYLQKLKSYGEQEN</sequence>
<feature type="non-terminal residue" evidence="2">
    <location>
        <position position="1"/>
    </location>
</feature>
<keyword evidence="1" id="KW-1133">Transmembrane helix</keyword>